<dbReference type="InterPro" id="IPR043129">
    <property type="entry name" value="ATPase_NBD"/>
</dbReference>
<dbReference type="Pfam" id="PF01968">
    <property type="entry name" value="Hydantoinase_A"/>
    <property type="match status" value="1"/>
</dbReference>
<dbReference type="Gene3D" id="3.30.420.40">
    <property type="match status" value="1"/>
</dbReference>
<feature type="domain" description="Hydantoinase/oxoprolinase N-terminal" evidence="2">
    <location>
        <begin position="32"/>
        <end position="210"/>
    </location>
</feature>
<dbReference type="Pfam" id="PF06032">
    <property type="entry name" value="S-Me-THD_N"/>
    <property type="match status" value="1"/>
</dbReference>
<evidence type="ECO:0000259" key="3">
    <source>
        <dbReference type="Pfam" id="PF06032"/>
    </source>
</evidence>
<dbReference type="Proteomes" id="UP001197328">
    <property type="component" value="Unassembled WGS sequence"/>
</dbReference>
<dbReference type="InterPro" id="IPR027479">
    <property type="entry name" value="S-Me-THD_N_sf"/>
</dbReference>
<dbReference type="InterPro" id="IPR045079">
    <property type="entry name" value="Oxoprolinase-like"/>
</dbReference>
<accession>A0ABQ7RRX8</accession>
<evidence type="ECO:0000313" key="5">
    <source>
        <dbReference type="EMBL" id="KAG7846327.1"/>
    </source>
</evidence>
<comment type="caution">
    <text evidence="5">The sequence shown here is derived from an EMBL/GenBank/DDBJ whole genome shotgun (WGS) entry which is preliminary data.</text>
</comment>
<dbReference type="InterPro" id="IPR024071">
    <property type="entry name" value="S-Me-THD_C_sf"/>
</dbReference>
<dbReference type="PANTHER" id="PTHR11365">
    <property type="entry name" value="5-OXOPROLINASE RELATED"/>
    <property type="match status" value="1"/>
</dbReference>
<dbReference type="Gene3D" id="3.40.1610.10">
    <property type="entry name" value="CV3147-like domain"/>
    <property type="match status" value="1"/>
</dbReference>
<evidence type="ECO:0000259" key="4">
    <source>
        <dbReference type="Pfam" id="PF20906"/>
    </source>
</evidence>
<dbReference type="InterPro" id="IPR002821">
    <property type="entry name" value="Hydantoinase_A"/>
</dbReference>
<gene>
    <name evidence="5" type="ORF">KL940_004611</name>
</gene>
<feature type="domain" description="S-Me-THD N-terminal" evidence="3">
    <location>
        <begin position="630"/>
        <end position="790"/>
    </location>
</feature>
<dbReference type="InterPro" id="IPR010318">
    <property type="entry name" value="S-Me-THD_N"/>
</dbReference>
<evidence type="ECO:0000259" key="2">
    <source>
        <dbReference type="Pfam" id="PF05378"/>
    </source>
</evidence>
<dbReference type="Pfam" id="PF20906">
    <property type="entry name" value="S-Me-THD_C"/>
    <property type="match status" value="1"/>
</dbReference>
<organism evidence="5 6">
    <name type="scientific">Pichia angusta</name>
    <name type="common">Yeast</name>
    <name type="synonym">Hansenula polymorpha</name>
    <dbReference type="NCBI Taxonomy" id="870730"/>
    <lineage>
        <taxon>Eukaryota</taxon>
        <taxon>Fungi</taxon>
        <taxon>Dikarya</taxon>
        <taxon>Ascomycota</taxon>
        <taxon>Saccharomycotina</taxon>
        <taxon>Pichiomycetes</taxon>
        <taxon>Pichiales</taxon>
        <taxon>Pichiaceae</taxon>
        <taxon>Ogataea</taxon>
    </lineage>
</organism>
<dbReference type="EMBL" id="JAHLVD010000014">
    <property type="protein sequence ID" value="KAG7846327.1"/>
    <property type="molecule type" value="Genomic_DNA"/>
</dbReference>
<feature type="domain" description="Hydantoinase A/oxoprolinase" evidence="1">
    <location>
        <begin position="230"/>
        <end position="500"/>
    </location>
</feature>
<dbReference type="InterPro" id="IPR008040">
    <property type="entry name" value="Hydant_A_N"/>
</dbReference>
<feature type="domain" description="S-Me-THD-like C-terminal" evidence="4">
    <location>
        <begin position="794"/>
        <end position="990"/>
    </location>
</feature>
<name>A0ABQ7RRX8_PICAN</name>
<keyword evidence="6" id="KW-1185">Reference proteome</keyword>
<evidence type="ECO:0000259" key="1">
    <source>
        <dbReference type="Pfam" id="PF01968"/>
    </source>
</evidence>
<proteinExistence type="predicted"/>
<dbReference type="Pfam" id="PF05378">
    <property type="entry name" value="Hydant_A_N"/>
    <property type="match status" value="1"/>
</dbReference>
<sequence length="1005" mass="108319">MCGFASESSRIIENTRIVTETQLSMVNQKLLIGVDVGGTNTDSVLINPLALDTKNRGVLAWNKSATTADVSDGIQKAIRSLLTDCPDVAKDEIASVTIGTTHFINAVIEQDAAKLEKVAVLRLSTNYSKYAPPFSDFPGGLRSVMEGYTAILKGGHRIDGTEVQPLDEASVREHALKIRDLGLNSIVINGQFAPMYHGHEQRAAEVVRSVLPKANIVLSSTISTIGFIEREDASIINASIMSFARKIILSFKNAIRQIGLECPLLLTQNDGTVVSTVEAMKTPVKTFSSGATNSMRGAAILCAEEEWTKGQSIIVADIGGTTTDVGLLLPSGFPRQSSAYSFIAGVRTNFSMPHVESIGLGGGSIVKIAEDITIGPESTGANLLTEGLVFGGKTTTATDVTVAIGLEDETVEEKSIFQVGDGQKVVGKFSNDVKQAFQQEVREMLENAIDRMKTSPEPIPVLLVGGGSMIAPQELDGASKVFRPPFFGVVNAIGAAVGKISAHVQAIKRMEPSDDKDVVLQQLKLQAVEKAVAKGAIRDSLVYDDIVVNPIPYVPNTIEFMVKVIGEVDYQAMHYSVPEEGDGEPEESGGSVAKHSETSANYIEHNLKFDVGSYRPLVNSEKEWILSEIDCEFLRIGTYILGCGGGGTPYHHYLALRHMVRAGKPVKVIRPQDFPKYQKDDGAVVAVGYAGSPTVGLEQLSGDEMVHGYNLVKRFSNVTPQASLPWEIGGGNGLTGLKIAADLDIPCVDADFMGRAYPLLWQMIPVCYSEQPCFPPCALADGNGTTMLLSEAASDVIVEKVFRAALSEIGAHCGMVSFMTAEDISQRSIHNTTSLAWKVGRAVHTARQNSEVQNCAEYIIEACGGADTAKKIFTGKIVRVDRRLFKGHVYGEIDVKDEHSDAVMTIPFKNENIYCELDENGSKRITASVPDLISVNDAETGEALGTQDYRYGLHVFVLVISPSTRWTDTAEALKTGGPSSFGYDFEYTPIGTYVKPSSVIDEYSS</sequence>
<evidence type="ECO:0000313" key="6">
    <source>
        <dbReference type="Proteomes" id="UP001197328"/>
    </source>
</evidence>
<evidence type="ECO:0008006" key="7">
    <source>
        <dbReference type="Google" id="ProtNLM"/>
    </source>
</evidence>
<dbReference type="Gene3D" id="2.40.390.10">
    <property type="entry name" value="CV3147-like"/>
    <property type="match status" value="1"/>
</dbReference>
<dbReference type="InterPro" id="IPR048350">
    <property type="entry name" value="S-Me-THD-like_C"/>
</dbReference>
<dbReference type="SUPFAM" id="SSF160991">
    <property type="entry name" value="CV3147-like"/>
    <property type="match status" value="1"/>
</dbReference>
<protein>
    <recommendedName>
        <fullName evidence="7">Hydantoinase</fullName>
    </recommendedName>
</protein>
<dbReference type="SUPFAM" id="SSF53067">
    <property type="entry name" value="Actin-like ATPase domain"/>
    <property type="match status" value="2"/>
</dbReference>
<dbReference type="PANTHER" id="PTHR11365:SF10">
    <property type="entry name" value="HYDANTOINASE_OXOPROLINASE"/>
    <property type="match status" value="1"/>
</dbReference>
<reference evidence="5 6" key="1">
    <citation type="journal article" date="2021" name="G3 (Bethesda)">
        <title>Genomic diversity, chromosomal rearrangements, and interspecies hybridization in the ogataea polymorpha species complex.</title>
        <authorList>
            <person name="Hanson S.J."/>
            <person name="Cinneide E.O."/>
            <person name="Salzberg L.I."/>
            <person name="Wolfe K.H."/>
            <person name="McGowan J."/>
            <person name="Fitzpatrick D.A."/>
            <person name="Matlin K."/>
        </authorList>
    </citation>
    <scope>NUCLEOTIDE SEQUENCE [LARGE SCALE GENOMIC DNA]</scope>
    <source>
        <strain evidence="5">51-138</strain>
    </source>
</reference>